<sequence length="80" mass="8914">MMAAKAQAVGRYVTEAAPSQFVSIVRYKVTRILDTIKEEERDAPEAQPPTAASSPSTYRARRLRCVAWPTRDQMKPTSSS</sequence>
<gene>
    <name evidence="2" type="ORF">B296_00029355</name>
</gene>
<evidence type="ECO:0000313" key="3">
    <source>
        <dbReference type="Proteomes" id="UP000287651"/>
    </source>
</evidence>
<proteinExistence type="predicted"/>
<name>A0A427A0V3_ENSVE</name>
<evidence type="ECO:0000313" key="2">
    <source>
        <dbReference type="EMBL" id="RRT69875.1"/>
    </source>
</evidence>
<dbReference type="EMBL" id="AMZH03004200">
    <property type="protein sequence ID" value="RRT69875.1"/>
    <property type="molecule type" value="Genomic_DNA"/>
</dbReference>
<evidence type="ECO:0000256" key="1">
    <source>
        <dbReference type="SAM" id="MobiDB-lite"/>
    </source>
</evidence>
<comment type="caution">
    <text evidence="2">The sequence shown here is derived from an EMBL/GenBank/DDBJ whole genome shotgun (WGS) entry which is preliminary data.</text>
</comment>
<accession>A0A427A0V3</accession>
<dbReference type="PANTHER" id="PTHR35101">
    <property type="entry name" value="OS02G0162600 PROTEIN"/>
    <property type="match status" value="1"/>
</dbReference>
<feature type="region of interest" description="Disordered" evidence="1">
    <location>
        <begin position="38"/>
        <end position="58"/>
    </location>
</feature>
<dbReference type="Proteomes" id="UP000287651">
    <property type="component" value="Unassembled WGS sequence"/>
</dbReference>
<protein>
    <submittedName>
        <fullName evidence="2">Uncharacterized protein</fullName>
    </submittedName>
</protein>
<organism evidence="2 3">
    <name type="scientific">Ensete ventricosum</name>
    <name type="common">Abyssinian banana</name>
    <name type="synonym">Musa ensete</name>
    <dbReference type="NCBI Taxonomy" id="4639"/>
    <lineage>
        <taxon>Eukaryota</taxon>
        <taxon>Viridiplantae</taxon>
        <taxon>Streptophyta</taxon>
        <taxon>Embryophyta</taxon>
        <taxon>Tracheophyta</taxon>
        <taxon>Spermatophyta</taxon>
        <taxon>Magnoliopsida</taxon>
        <taxon>Liliopsida</taxon>
        <taxon>Zingiberales</taxon>
        <taxon>Musaceae</taxon>
        <taxon>Ensete</taxon>
    </lineage>
</organism>
<dbReference type="AlphaFoldDB" id="A0A427A0V3"/>
<dbReference type="PANTHER" id="PTHR35101:SF12">
    <property type="entry name" value="OS02G0162600 PROTEIN"/>
    <property type="match status" value="1"/>
</dbReference>
<reference evidence="2 3" key="1">
    <citation type="journal article" date="2014" name="Agronomy (Basel)">
        <title>A Draft Genome Sequence for Ensete ventricosum, the Drought-Tolerant Tree Against Hunger.</title>
        <authorList>
            <person name="Harrison J."/>
            <person name="Moore K.A."/>
            <person name="Paszkiewicz K."/>
            <person name="Jones T."/>
            <person name="Grant M."/>
            <person name="Ambacheew D."/>
            <person name="Muzemil S."/>
            <person name="Studholme D.J."/>
        </authorList>
    </citation>
    <scope>NUCLEOTIDE SEQUENCE [LARGE SCALE GENOMIC DNA]</scope>
</reference>